<accession>A0ABY2DW55</accession>
<dbReference type="PRINTS" id="PR01438">
    <property type="entry name" value="UNVRSLSTRESS"/>
</dbReference>
<evidence type="ECO:0000313" key="4">
    <source>
        <dbReference type="Proteomes" id="UP000294685"/>
    </source>
</evidence>
<dbReference type="InterPro" id="IPR006016">
    <property type="entry name" value="UspA"/>
</dbReference>
<evidence type="ECO:0000256" key="1">
    <source>
        <dbReference type="ARBA" id="ARBA00008791"/>
    </source>
</evidence>
<evidence type="ECO:0000313" key="3">
    <source>
        <dbReference type="EMBL" id="TDE29268.1"/>
    </source>
</evidence>
<dbReference type="RefSeq" id="WP_132070770.1">
    <property type="nucleotide sequence ID" value="NZ_SMLH01000004.1"/>
</dbReference>
<dbReference type="Pfam" id="PF00582">
    <property type="entry name" value="Usp"/>
    <property type="match status" value="1"/>
</dbReference>
<sequence>MDKILVTTDFSSNSKGALRFAIQLASQHKFELTFFHSYYIANLTSKSDAAFADYEKKEANKIQKKLNQFVASVYKDMDVISINNKCVINSAVFADSNIREYAQENEFNFICISTRGSGKLKKIFGTNTSSLIAHSTVPVIAIPHNYHRSEIKSVIYASDLVNLENELKKVIEFTKPLKAKVEILHFNYPTEISTNKNTIDELVKKNSKYNIKLHIENINLAKSLISNIEAVIKQSKPSMMIMFTQQNRSFFDKIFFSSNSANYSFKAKVPLLVFNKI</sequence>
<protein>
    <submittedName>
        <fullName evidence="3">Universal stress protein</fullName>
    </submittedName>
</protein>
<reference evidence="3 4" key="1">
    <citation type="submission" date="2019-03" db="EMBL/GenBank/DDBJ databases">
        <title>Novel species of Flavobacterium.</title>
        <authorList>
            <person name="Liu Q."/>
            <person name="Xin Y.-H."/>
        </authorList>
    </citation>
    <scope>NUCLEOTIDE SEQUENCE [LARGE SCALE GENOMIC DNA]</scope>
    <source>
        <strain evidence="3 4">LB2P22</strain>
    </source>
</reference>
<dbReference type="PANTHER" id="PTHR46268">
    <property type="entry name" value="STRESS RESPONSE PROTEIN NHAX"/>
    <property type="match status" value="1"/>
</dbReference>
<dbReference type="InterPro" id="IPR006015">
    <property type="entry name" value="Universal_stress_UspA"/>
</dbReference>
<gene>
    <name evidence="3" type="ORF">E0I61_08875</name>
</gene>
<feature type="domain" description="UspA" evidence="2">
    <location>
        <begin position="2"/>
        <end position="143"/>
    </location>
</feature>
<dbReference type="Proteomes" id="UP000294685">
    <property type="component" value="Unassembled WGS sequence"/>
</dbReference>
<dbReference type="Gene3D" id="3.40.50.12370">
    <property type="match status" value="1"/>
</dbReference>
<keyword evidence="4" id="KW-1185">Reference proteome</keyword>
<dbReference type="SUPFAM" id="SSF52402">
    <property type="entry name" value="Adenine nucleotide alpha hydrolases-like"/>
    <property type="match status" value="1"/>
</dbReference>
<organism evidence="3 4">
    <name type="scientific">Flavobacterium ranwuense</name>
    <dbReference type="NCBI Taxonomy" id="2541725"/>
    <lineage>
        <taxon>Bacteria</taxon>
        <taxon>Pseudomonadati</taxon>
        <taxon>Bacteroidota</taxon>
        <taxon>Flavobacteriia</taxon>
        <taxon>Flavobacteriales</taxon>
        <taxon>Flavobacteriaceae</taxon>
        <taxon>Flavobacterium</taxon>
    </lineage>
</organism>
<name>A0ABY2DW55_9FLAO</name>
<dbReference type="PANTHER" id="PTHR46268:SF6">
    <property type="entry name" value="UNIVERSAL STRESS PROTEIN UP12"/>
    <property type="match status" value="1"/>
</dbReference>
<proteinExistence type="inferred from homology"/>
<dbReference type="EMBL" id="SMLH01000004">
    <property type="protein sequence ID" value="TDE29268.1"/>
    <property type="molecule type" value="Genomic_DNA"/>
</dbReference>
<dbReference type="CDD" id="cd00293">
    <property type="entry name" value="USP-like"/>
    <property type="match status" value="1"/>
</dbReference>
<evidence type="ECO:0000259" key="2">
    <source>
        <dbReference type="Pfam" id="PF00582"/>
    </source>
</evidence>
<comment type="caution">
    <text evidence="3">The sequence shown here is derived from an EMBL/GenBank/DDBJ whole genome shotgun (WGS) entry which is preliminary data.</text>
</comment>
<comment type="similarity">
    <text evidence="1">Belongs to the universal stress protein A family.</text>
</comment>